<evidence type="ECO:0008006" key="4">
    <source>
        <dbReference type="Google" id="ProtNLM"/>
    </source>
</evidence>
<organism evidence="2 3">
    <name type="scientific">Alicyclobacillus tolerans</name>
    <dbReference type="NCBI Taxonomy" id="90970"/>
    <lineage>
        <taxon>Bacteria</taxon>
        <taxon>Bacillati</taxon>
        <taxon>Bacillota</taxon>
        <taxon>Bacilli</taxon>
        <taxon>Bacillales</taxon>
        <taxon>Alicyclobacillaceae</taxon>
        <taxon>Alicyclobacillus</taxon>
    </lineage>
</organism>
<accession>A0ABT9M041</accession>
<feature type="region of interest" description="Disordered" evidence="1">
    <location>
        <begin position="27"/>
        <end position="51"/>
    </location>
</feature>
<reference evidence="2 3" key="1">
    <citation type="submission" date="2023-07" db="EMBL/GenBank/DDBJ databases">
        <title>Genomic Encyclopedia of Type Strains, Phase IV (KMG-IV): sequencing the most valuable type-strain genomes for metagenomic binning, comparative biology and taxonomic classification.</title>
        <authorList>
            <person name="Goeker M."/>
        </authorList>
    </citation>
    <scope>NUCLEOTIDE SEQUENCE [LARGE SCALE GENOMIC DNA]</scope>
    <source>
        <strain evidence="2 3">DSM 25924</strain>
    </source>
</reference>
<keyword evidence="3" id="KW-1185">Reference proteome</keyword>
<dbReference type="RefSeq" id="WP_306955727.1">
    <property type="nucleotide sequence ID" value="NZ_JAURUO010000030.1"/>
</dbReference>
<dbReference type="Proteomes" id="UP001229209">
    <property type="component" value="Unassembled WGS sequence"/>
</dbReference>
<evidence type="ECO:0000313" key="3">
    <source>
        <dbReference type="Proteomes" id="UP001229209"/>
    </source>
</evidence>
<proteinExistence type="predicted"/>
<protein>
    <recommendedName>
        <fullName evidence="4">Lipoprotein</fullName>
    </recommendedName>
</protein>
<sequence length="302" mass="32171">MKRYKKWTTAWIALTIVGLLTGCGTGGGVSSGSTPSKNVTNNTATNNTSASISSNNTVVTANLTNQTKMSSTSSNQTGTKMDTFPALIQEGMQQISGKTSLPLYAPTIYPGSAHTPVPVTVSTNIGSSPTSNYSIMFNRNNLNIGGFSMSDWSTTNTASQHLLPENSSLYIQTSVPSVSTIGLGNGIQAGVKNSPVQGKNVSALVWNEGRWTMQVLYPTSSQSEAITIAKKIVQYCHYKFLPVPDTKGYVLTNLASGYATIYVAWNKGQYVFNTNSNGTWNSNSSGGYLSALEMAVSMTPYK</sequence>
<dbReference type="PROSITE" id="PS51257">
    <property type="entry name" value="PROKAR_LIPOPROTEIN"/>
    <property type="match status" value="1"/>
</dbReference>
<evidence type="ECO:0000256" key="1">
    <source>
        <dbReference type="SAM" id="MobiDB-lite"/>
    </source>
</evidence>
<name>A0ABT9M041_9BACL</name>
<evidence type="ECO:0000313" key="2">
    <source>
        <dbReference type="EMBL" id="MDP9729911.1"/>
    </source>
</evidence>
<gene>
    <name evidence="2" type="ORF">J2S04_002888</name>
</gene>
<dbReference type="EMBL" id="JAURUO010000030">
    <property type="protein sequence ID" value="MDP9729911.1"/>
    <property type="molecule type" value="Genomic_DNA"/>
</dbReference>
<comment type="caution">
    <text evidence="2">The sequence shown here is derived from an EMBL/GenBank/DDBJ whole genome shotgun (WGS) entry which is preliminary data.</text>
</comment>
<feature type="compositionally biased region" description="Low complexity" evidence="1">
    <location>
        <begin position="31"/>
        <end position="51"/>
    </location>
</feature>